<dbReference type="SUPFAM" id="SSF46785">
    <property type="entry name" value="Winged helix' DNA-binding domain"/>
    <property type="match status" value="1"/>
</dbReference>
<organism evidence="3 4">
    <name type="scientific">Arachidicoccus rhizosphaerae</name>
    <dbReference type="NCBI Taxonomy" id="551991"/>
    <lineage>
        <taxon>Bacteria</taxon>
        <taxon>Pseudomonadati</taxon>
        <taxon>Bacteroidota</taxon>
        <taxon>Chitinophagia</taxon>
        <taxon>Chitinophagales</taxon>
        <taxon>Chitinophagaceae</taxon>
        <taxon>Arachidicoccus</taxon>
    </lineage>
</organism>
<dbReference type="GO" id="GO:0003677">
    <property type="term" value="F:DNA binding"/>
    <property type="evidence" value="ECO:0007669"/>
    <property type="project" value="UniProtKB-KW"/>
</dbReference>
<reference evidence="3 4" key="1">
    <citation type="submission" date="2016-10" db="EMBL/GenBank/DDBJ databases">
        <authorList>
            <person name="de Groot N.N."/>
        </authorList>
    </citation>
    <scope>NUCLEOTIDE SEQUENCE [LARGE SCALE GENOMIC DNA]</scope>
    <source>
        <strain evidence="3 4">Vu-144</strain>
    </source>
</reference>
<evidence type="ECO:0000259" key="1">
    <source>
        <dbReference type="Pfam" id="PF08279"/>
    </source>
</evidence>
<dbReference type="PANTHER" id="PTHR34580:SF3">
    <property type="entry name" value="PROTEIN PAFB"/>
    <property type="match status" value="1"/>
</dbReference>
<dbReference type="RefSeq" id="WP_091392894.1">
    <property type="nucleotide sequence ID" value="NZ_FNQY01000002.1"/>
</dbReference>
<evidence type="ECO:0000259" key="2">
    <source>
        <dbReference type="Pfam" id="PF13280"/>
    </source>
</evidence>
<evidence type="ECO:0000313" key="4">
    <source>
        <dbReference type="Proteomes" id="UP000199041"/>
    </source>
</evidence>
<dbReference type="PANTHER" id="PTHR34580">
    <property type="match status" value="1"/>
</dbReference>
<keyword evidence="4" id="KW-1185">Reference proteome</keyword>
<dbReference type="InterPro" id="IPR013196">
    <property type="entry name" value="HTH_11"/>
</dbReference>
<sequence length="229" mass="26533">MNRLDRLFAILVLLQSKKYVTAESISERFDISLRTVYRDIKALGASGIPISYEAPRGYFIVAGFFLSPVAFSMEESSALLLMEKMVRALADKATADQYSRAMTKIRSVMKSSQQDLLDILDENTQLQFSANWLLQENFIPKVQNAIAHKQQLQIQYKDKSEQQSLRLIEPVGLIFYAFSWHIFAWCHLRQDYRDFKLNRILQVLEPGTGFEKTDHLPISHFMENLPVNY</sequence>
<proteinExistence type="predicted"/>
<feature type="domain" description="Helix-turn-helix type 11" evidence="1">
    <location>
        <begin position="6"/>
        <end position="58"/>
    </location>
</feature>
<dbReference type="InterPro" id="IPR036388">
    <property type="entry name" value="WH-like_DNA-bd_sf"/>
</dbReference>
<feature type="domain" description="WYL" evidence="2">
    <location>
        <begin position="140"/>
        <end position="203"/>
    </location>
</feature>
<dbReference type="Proteomes" id="UP000199041">
    <property type="component" value="Unassembled WGS sequence"/>
</dbReference>
<accession>A0A1H3W1D7</accession>
<dbReference type="InterPro" id="IPR051534">
    <property type="entry name" value="CBASS_pafABC_assoc_protein"/>
</dbReference>
<dbReference type="Pfam" id="PF08279">
    <property type="entry name" value="HTH_11"/>
    <property type="match status" value="1"/>
</dbReference>
<dbReference type="STRING" id="551991.SAMN05192529_10250"/>
<gene>
    <name evidence="3" type="ORF">SAMN05192529_10250</name>
</gene>
<dbReference type="Gene3D" id="1.10.10.10">
    <property type="entry name" value="Winged helix-like DNA-binding domain superfamily/Winged helix DNA-binding domain"/>
    <property type="match status" value="1"/>
</dbReference>
<dbReference type="PROSITE" id="PS52050">
    <property type="entry name" value="WYL"/>
    <property type="match status" value="1"/>
</dbReference>
<keyword evidence="3" id="KW-0238">DNA-binding</keyword>
<evidence type="ECO:0000313" key="3">
    <source>
        <dbReference type="EMBL" id="SDZ80849.1"/>
    </source>
</evidence>
<dbReference type="AlphaFoldDB" id="A0A1H3W1D7"/>
<dbReference type="InterPro" id="IPR036390">
    <property type="entry name" value="WH_DNA-bd_sf"/>
</dbReference>
<dbReference type="OrthoDB" id="9815009at2"/>
<protein>
    <submittedName>
        <fullName evidence="3">Predicted DNA-binding transcriptional regulator YafY, contains an HTH and WYL domains</fullName>
    </submittedName>
</protein>
<dbReference type="Pfam" id="PF13280">
    <property type="entry name" value="WYL"/>
    <property type="match status" value="1"/>
</dbReference>
<dbReference type="EMBL" id="FNQY01000002">
    <property type="protein sequence ID" value="SDZ80849.1"/>
    <property type="molecule type" value="Genomic_DNA"/>
</dbReference>
<dbReference type="InterPro" id="IPR026881">
    <property type="entry name" value="WYL_dom"/>
</dbReference>
<name>A0A1H3W1D7_9BACT</name>